<dbReference type="PANTHER" id="PTHR11188">
    <property type="entry name" value="ARRESTIN DOMAIN CONTAINING PROTEIN"/>
    <property type="match status" value="1"/>
</dbReference>
<feature type="compositionally biased region" description="Low complexity" evidence="1">
    <location>
        <begin position="664"/>
        <end position="679"/>
    </location>
</feature>
<accession>A0A8H7Y1U2</accession>
<dbReference type="SMART" id="SM01017">
    <property type="entry name" value="Arrestin_C"/>
    <property type="match status" value="1"/>
</dbReference>
<dbReference type="Gene3D" id="2.60.40.640">
    <property type="match status" value="1"/>
</dbReference>
<feature type="compositionally biased region" description="Basic and acidic residues" evidence="1">
    <location>
        <begin position="382"/>
        <end position="393"/>
    </location>
</feature>
<feature type="compositionally biased region" description="Low complexity" evidence="1">
    <location>
        <begin position="971"/>
        <end position="980"/>
    </location>
</feature>
<evidence type="ECO:0000259" key="2">
    <source>
        <dbReference type="SMART" id="SM01017"/>
    </source>
</evidence>
<dbReference type="InterPro" id="IPR011021">
    <property type="entry name" value="Arrestin-like_N"/>
</dbReference>
<feature type="compositionally biased region" description="Polar residues" evidence="1">
    <location>
        <begin position="981"/>
        <end position="1005"/>
    </location>
</feature>
<dbReference type="GO" id="GO:0005886">
    <property type="term" value="C:plasma membrane"/>
    <property type="evidence" value="ECO:0007669"/>
    <property type="project" value="TreeGrafter"/>
</dbReference>
<feature type="compositionally biased region" description="Polar residues" evidence="1">
    <location>
        <begin position="1"/>
        <end position="12"/>
    </location>
</feature>
<feature type="region of interest" description="Disordered" evidence="1">
    <location>
        <begin position="566"/>
        <end position="591"/>
    </location>
</feature>
<protein>
    <recommendedName>
        <fullName evidence="2">Arrestin C-terminal-like domain-containing protein</fullName>
    </recommendedName>
</protein>
<dbReference type="GO" id="GO:0030674">
    <property type="term" value="F:protein-macromolecule adaptor activity"/>
    <property type="evidence" value="ECO:0007669"/>
    <property type="project" value="TreeGrafter"/>
</dbReference>
<dbReference type="GO" id="GO:0005829">
    <property type="term" value="C:cytosol"/>
    <property type="evidence" value="ECO:0007669"/>
    <property type="project" value="TreeGrafter"/>
</dbReference>
<comment type="caution">
    <text evidence="3">The sequence shown here is derived from an EMBL/GenBank/DDBJ whole genome shotgun (WGS) entry which is preliminary data.</text>
</comment>
<dbReference type="EMBL" id="JAFIQS010000003">
    <property type="protein sequence ID" value="KAG5171247.1"/>
    <property type="molecule type" value="Genomic_DNA"/>
</dbReference>
<feature type="region of interest" description="Disordered" evidence="1">
    <location>
        <begin position="316"/>
        <end position="335"/>
    </location>
</feature>
<feature type="region of interest" description="Disordered" evidence="1">
    <location>
        <begin position="664"/>
        <end position="683"/>
    </location>
</feature>
<dbReference type="GO" id="GO:0070086">
    <property type="term" value="P:ubiquitin-dependent endocytosis"/>
    <property type="evidence" value="ECO:0007669"/>
    <property type="project" value="TreeGrafter"/>
</dbReference>
<feature type="domain" description="Arrestin C-terminal-like" evidence="2">
    <location>
        <begin position="240"/>
        <end position="528"/>
    </location>
</feature>
<dbReference type="Pfam" id="PF00339">
    <property type="entry name" value="Arrestin_N"/>
    <property type="match status" value="1"/>
</dbReference>
<sequence length="1237" mass="130051">MPHRQLSLSLSGQAPPPSYQGQHTDDPHVPGYAFEPYAPSPPPSTTTHHPISTMGLPQPKEKDKPHIMIIPDTPYLALKGTGPDVEPTTLSGNVVLYLTESTTLKEITLQFRGKARIPMPANESLINNSTYITYVVCNHDWSFLESGSSSSSSSSHKRHSRTLKAGKHYFPFSLSIGGTLPSSITTPALGGASVAYKLRAVATRTGLAHNLQTIIPVPLLRTFTPEALEYQQTLEIENTWPDKMMYAIMLPHKAWAAGDTLGAVVKFSPLGKGVRVASVVSTLWETTKMYARSGTQEDTRPVCSIRHEIVDGRAVEVDWSSNPSGSKSAGTDSGGRSKLGAFNFGIGNSRPTSAQGYRDFGYTDPSASGPSSASGSDGMTEQARRRLQREQDEEQERLLGYENHDVVACIKMPIPLSSFDYSASGNASAVGTPTHTPYSAPSSASTSTSHFPSLSLSSHSNHSPTSPFAGVAGSSSSSTPPVLVTPSHALEPVVVSHRLRWSIFIQNRDGHISELRCSLPVTILDGRLKEEARDASLVSRRMMVRSCPGLSDTLESDDEEVWGINRDGEDAGEGAVGSRGVAGEDGLGRGDRELPSYTAHVRDRVANMFLPEAVTVRVGNPWVVGGGSAGGSVASMPTSPAALLVDNDPLSFRPALVSALSAGESGASASTIASTPGSGNEAADAHVMSHLPHAPPPTGSGASTPLDWVNSELLLSLSGDAVRRFGGGEANVGTPGTGTFSPVPGGMRTPPSVLQYVAPVPGAYGGSRWGSRVGSRANSRAASPERGGGNDHHHSGEHPEREGRSRPSSPVNAPASLGYVYEPLPSAPIGSGASSHKRATGDASSSSHESHGSGHGMRNLQSLFKATMKPFTALSLGGKHRHDDKDHHHPHHQHREGSSTSHSREGSTANSRSSSPVPDQSIHTSSTYPASSAASTYTYTADSVMNLPLSTSHDPIASPVASRVSEDQSVLTTASSSASLHANTQPQAHSSSSLGQPSMSTSELTSLRRAAISSPYAQANVQQQQQLQTQQQQQLSGPALLHRALTEVPDYSIASRGFIGGVAPLSSMKGLPSYQEAVGHGGQQTYGSYQTYHQGGGRRPSPLSGSENSAGEGSSHIPTNTGTNASPPPPPNGPRRSAASVPNLTSHFAQSLTVSSGSNTTPPVPPIPTYVSGAAEDEEREVGILQRLESAGAISGLGTVAGPYTAPQRQREDDEDDDDEDGNGIEMRTRSHTVTRP</sequence>
<proteinExistence type="predicted"/>
<feature type="compositionally biased region" description="Low complexity" evidence="1">
    <location>
        <begin position="432"/>
        <end position="483"/>
    </location>
</feature>
<dbReference type="InterPro" id="IPR011022">
    <property type="entry name" value="Arrestin_C-like"/>
</dbReference>
<dbReference type="AlphaFoldDB" id="A0A8H7Y1U2"/>
<feature type="region of interest" description="Disordered" evidence="1">
    <location>
        <begin position="764"/>
        <end position="857"/>
    </location>
</feature>
<dbReference type="SUPFAM" id="SSF81296">
    <property type="entry name" value="E set domains"/>
    <property type="match status" value="1"/>
</dbReference>
<dbReference type="InterPro" id="IPR014756">
    <property type="entry name" value="Ig_E-set"/>
</dbReference>
<dbReference type="PANTHER" id="PTHR11188:SF17">
    <property type="entry name" value="FI21816P1"/>
    <property type="match status" value="1"/>
</dbReference>
<feature type="region of interest" description="Disordered" evidence="1">
    <location>
        <begin position="1085"/>
        <end position="1171"/>
    </location>
</feature>
<dbReference type="GO" id="GO:0031625">
    <property type="term" value="F:ubiquitin protein ligase binding"/>
    <property type="evidence" value="ECO:0007669"/>
    <property type="project" value="TreeGrafter"/>
</dbReference>
<feature type="region of interest" description="Disordered" evidence="1">
    <location>
        <begin position="342"/>
        <end position="393"/>
    </location>
</feature>
<feature type="compositionally biased region" description="Basic and acidic residues" evidence="1">
    <location>
        <begin position="788"/>
        <end position="805"/>
    </location>
</feature>
<dbReference type="InterPro" id="IPR050357">
    <property type="entry name" value="Arrestin_domain-protein"/>
</dbReference>
<gene>
    <name evidence="3" type="ORF">JR316_003332</name>
</gene>
<feature type="region of interest" description="Disordered" evidence="1">
    <location>
        <begin position="1"/>
        <end position="64"/>
    </location>
</feature>
<dbReference type="OrthoDB" id="2333384at2759"/>
<evidence type="ECO:0000256" key="1">
    <source>
        <dbReference type="SAM" id="MobiDB-lite"/>
    </source>
</evidence>
<feature type="region of interest" description="Disordered" evidence="1">
    <location>
        <begin position="875"/>
        <end position="932"/>
    </location>
</feature>
<feature type="compositionally biased region" description="Polar residues" evidence="1">
    <location>
        <begin position="319"/>
        <end position="331"/>
    </location>
</feature>
<name>A0A8H7Y1U2_PSICU</name>
<dbReference type="InterPro" id="IPR014752">
    <property type="entry name" value="Arrestin-like_C"/>
</dbReference>
<evidence type="ECO:0000313" key="3">
    <source>
        <dbReference type="EMBL" id="KAG5171247.1"/>
    </source>
</evidence>
<feature type="region of interest" description="Disordered" evidence="1">
    <location>
        <begin position="1196"/>
        <end position="1237"/>
    </location>
</feature>
<feature type="compositionally biased region" description="Low complexity" evidence="1">
    <location>
        <begin position="1099"/>
        <end position="1125"/>
    </location>
</feature>
<organism evidence="3">
    <name type="scientific">Psilocybe cubensis</name>
    <name type="common">Psychedelic mushroom</name>
    <name type="synonym">Stropharia cubensis</name>
    <dbReference type="NCBI Taxonomy" id="181762"/>
    <lineage>
        <taxon>Eukaryota</taxon>
        <taxon>Fungi</taxon>
        <taxon>Dikarya</taxon>
        <taxon>Basidiomycota</taxon>
        <taxon>Agaricomycotina</taxon>
        <taxon>Agaricomycetes</taxon>
        <taxon>Agaricomycetidae</taxon>
        <taxon>Agaricales</taxon>
        <taxon>Agaricineae</taxon>
        <taxon>Strophariaceae</taxon>
        <taxon>Psilocybe</taxon>
    </lineage>
</organism>
<feature type="compositionally biased region" description="Low complexity" evidence="1">
    <location>
        <begin position="364"/>
        <end position="377"/>
    </location>
</feature>
<reference evidence="3" key="1">
    <citation type="submission" date="2021-02" db="EMBL/GenBank/DDBJ databases">
        <title>Psilocybe cubensis genome.</title>
        <authorList>
            <person name="Mckernan K.J."/>
            <person name="Crawford S."/>
            <person name="Trippe A."/>
            <person name="Kane L.T."/>
            <person name="Mclaughlin S."/>
        </authorList>
    </citation>
    <scope>NUCLEOTIDE SEQUENCE [LARGE SCALE GENOMIC DNA]</scope>
    <source>
        <strain evidence="3">MGC-MH-2018</strain>
    </source>
</reference>
<feature type="compositionally biased region" description="Acidic residues" evidence="1">
    <location>
        <begin position="1213"/>
        <end position="1223"/>
    </location>
</feature>
<feature type="region of interest" description="Disordered" evidence="1">
    <location>
        <begin position="959"/>
        <end position="1005"/>
    </location>
</feature>
<feature type="region of interest" description="Disordered" evidence="1">
    <location>
        <begin position="426"/>
        <end position="483"/>
    </location>
</feature>
<feature type="compositionally biased region" description="Polar residues" evidence="1">
    <location>
        <begin position="1142"/>
        <end position="1159"/>
    </location>
</feature>
<feature type="compositionally biased region" description="Polar residues" evidence="1">
    <location>
        <begin position="898"/>
        <end position="923"/>
    </location>
</feature>